<comment type="caution">
    <text evidence="1">The sequence shown here is derived from an EMBL/GenBank/DDBJ whole genome shotgun (WGS) entry which is preliminary data.</text>
</comment>
<organism evidence="1 2">
    <name type="scientific">Camellia sinensis</name>
    <name type="common">Tea plant</name>
    <name type="synonym">Thea sinensis</name>
    <dbReference type="NCBI Taxonomy" id="4442"/>
    <lineage>
        <taxon>Eukaryota</taxon>
        <taxon>Viridiplantae</taxon>
        <taxon>Streptophyta</taxon>
        <taxon>Embryophyta</taxon>
        <taxon>Tracheophyta</taxon>
        <taxon>Spermatophyta</taxon>
        <taxon>Magnoliopsida</taxon>
        <taxon>eudicotyledons</taxon>
        <taxon>Gunneridae</taxon>
        <taxon>Pentapetalae</taxon>
        <taxon>asterids</taxon>
        <taxon>Ericales</taxon>
        <taxon>Theaceae</taxon>
        <taxon>Camellia</taxon>
    </lineage>
</organism>
<sequence length="61" mass="7110">MVAYIEIMFIDLSVEEAMFIEEFNSKAVMTLLDLFSKYNTDCLISFNNQLYTSLVLPVMFI</sequence>
<gene>
    <name evidence="1" type="ORF">HYC85_010620</name>
</gene>
<proteinExistence type="predicted"/>
<evidence type="ECO:0000313" key="1">
    <source>
        <dbReference type="EMBL" id="KAF5952676.1"/>
    </source>
</evidence>
<dbReference type="Proteomes" id="UP000593564">
    <property type="component" value="Unassembled WGS sequence"/>
</dbReference>
<keyword evidence="2" id="KW-1185">Reference proteome</keyword>
<dbReference type="AlphaFoldDB" id="A0A7J7HL59"/>
<accession>A0A7J7HL59</accession>
<protein>
    <submittedName>
        <fullName evidence="1">Uncharacterized protein</fullName>
    </submittedName>
</protein>
<dbReference type="EMBL" id="JACBKZ010000004">
    <property type="protein sequence ID" value="KAF5952676.1"/>
    <property type="molecule type" value="Genomic_DNA"/>
</dbReference>
<reference evidence="1 2" key="2">
    <citation type="submission" date="2020-07" db="EMBL/GenBank/DDBJ databases">
        <title>Genome assembly of wild tea tree DASZ reveals pedigree and selection history of tea varieties.</title>
        <authorList>
            <person name="Zhang W."/>
        </authorList>
    </citation>
    <scope>NUCLEOTIDE SEQUENCE [LARGE SCALE GENOMIC DNA]</scope>
    <source>
        <strain evidence="2">cv. G240</strain>
        <tissue evidence="1">Leaf</tissue>
    </source>
</reference>
<evidence type="ECO:0000313" key="2">
    <source>
        <dbReference type="Proteomes" id="UP000593564"/>
    </source>
</evidence>
<reference evidence="2" key="1">
    <citation type="journal article" date="2020" name="Nat. Commun.">
        <title>Genome assembly of wild tea tree DASZ reveals pedigree and selection history of tea varieties.</title>
        <authorList>
            <person name="Zhang W."/>
            <person name="Zhang Y."/>
            <person name="Qiu H."/>
            <person name="Guo Y."/>
            <person name="Wan H."/>
            <person name="Zhang X."/>
            <person name="Scossa F."/>
            <person name="Alseekh S."/>
            <person name="Zhang Q."/>
            <person name="Wang P."/>
            <person name="Xu L."/>
            <person name="Schmidt M.H."/>
            <person name="Jia X."/>
            <person name="Li D."/>
            <person name="Zhu A."/>
            <person name="Guo F."/>
            <person name="Chen W."/>
            <person name="Ni D."/>
            <person name="Usadel B."/>
            <person name="Fernie A.R."/>
            <person name="Wen W."/>
        </authorList>
    </citation>
    <scope>NUCLEOTIDE SEQUENCE [LARGE SCALE GENOMIC DNA]</scope>
    <source>
        <strain evidence="2">cv. G240</strain>
    </source>
</reference>
<name>A0A7J7HL59_CAMSI</name>